<keyword evidence="4" id="KW-0233">DNA recombination</keyword>
<dbReference type="KEGG" id="fmg:HYN48_13080"/>
<evidence type="ECO:0000256" key="1">
    <source>
        <dbReference type="ARBA" id="ARBA00008857"/>
    </source>
</evidence>
<dbReference type="InterPro" id="IPR002104">
    <property type="entry name" value="Integrase_catalytic"/>
</dbReference>
<evidence type="ECO:0000313" key="9">
    <source>
        <dbReference type="Proteomes" id="UP000244193"/>
    </source>
</evidence>
<dbReference type="InterPro" id="IPR013762">
    <property type="entry name" value="Integrase-like_cat_sf"/>
</dbReference>
<dbReference type="Pfam" id="PF13495">
    <property type="entry name" value="Phage_int_SAM_4"/>
    <property type="match status" value="1"/>
</dbReference>
<sequence length="349" mass="40535">MNWKAVTTTHKGAARIVLYADKDPVLVQKIRSIEGCLWSRTLQAWHVPDTPENRRLLEARSNGKSVLSRICPVNQPVLERFVEQLSLHGYSVHTIRKYRGDFGDFLYWLQEIPAYQCHQEQVRSYILQCIIQRLSSDALIHSRLNALTFYYVRMLRREQFFVDIPRPKKPRKLPKVIPVDVIRKLFAATTNLKHNTILKLCYGMGLRVSEICALKISDVDSQNMQVLIECGKGKKDRYANLPQSILKQLRAYYLQYKPKRYLFEGKDGGPYAIRTIQLIFHEGMQKTGFNRKLGIHSLRHSFATHLLEQGTDVRFIQELLGHTNIKTTLLYTEVSDNNIRKIVSPLDNL</sequence>
<accession>A0A2S0RJN7</accession>
<dbReference type="PANTHER" id="PTHR30349">
    <property type="entry name" value="PHAGE INTEGRASE-RELATED"/>
    <property type="match status" value="1"/>
</dbReference>
<evidence type="ECO:0000256" key="4">
    <source>
        <dbReference type="ARBA" id="ARBA00023172"/>
    </source>
</evidence>
<keyword evidence="2" id="KW-0229">DNA integration</keyword>
<dbReference type="Gene3D" id="1.10.150.130">
    <property type="match status" value="1"/>
</dbReference>
<evidence type="ECO:0000259" key="7">
    <source>
        <dbReference type="PROSITE" id="PS51900"/>
    </source>
</evidence>
<dbReference type="GO" id="GO:0003677">
    <property type="term" value="F:DNA binding"/>
    <property type="evidence" value="ECO:0007669"/>
    <property type="project" value="UniProtKB-UniRule"/>
</dbReference>
<dbReference type="Gene3D" id="1.10.443.10">
    <property type="entry name" value="Intergrase catalytic core"/>
    <property type="match status" value="1"/>
</dbReference>
<comment type="similarity">
    <text evidence="1">Belongs to the 'phage' integrase family.</text>
</comment>
<protein>
    <submittedName>
        <fullName evidence="8">Integrase</fullName>
    </submittedName>
</protein>
<organism evidence="8 9">
    <name type="scientific">Flavobacterium magnum</name>
    <dbReference type="NCBI Taxonomy" id="2162713"/>
    <lineage>
        <taxon>Bacteria</taxon>
        <taxon>Pseudomonadati</taxon>
        <taxon>Bacteroidota</taxon>
        <taxon>Flavobacteriia</taxon>
        <taxon>Flavobacteriales</taxon>
        <taxon>Flavobacteriaceae</taxon>
        <taxon>Flavobacterium</taxon>
    </lineage>
</organism>
<dbReference type="OrthoDB" id="9801717at2"/>
<dbReference type="Proteomes" id="UP000244193">
    <property type="component" value="Chromosome"/>
</dbReference>
<evidence type="ECO:0000259" key="6">
    <source>
        <dbReference type="PROSITE" id="PS51898"/>
    </source>
</evidence>
<dbReference type="PROSITE" id="PS51898">
    <property type="entry name" value="TYR_RECOMBINASE"/>
    <property type="match status" value="1"/>
</dbReference>
<dbReference type="InterPro" id="IPR050090">
    <property type="entry name" value="Tyrosine_recombinase_XerCD"/>
</dbReference>
<evidence type="ECO:0000256" key="5">
    <source>
        <dbReference type="PROSITE-ProRule" id="PRU01248"/>
    </source>
</evidence>
<evidence type="ECO:0000256" key="3">
    <source>
        <dbReference type="ARBA" id="ARBA00023125"/>
    </source>
</evidence>
<gene>
    <name evidence="8" type="ORF">HYN48_13080</name>
</gene>
<dbReference type="InterPro" id="IPR044068">
    <property type="entry name" value="CB"/>
</dbReference>
<dbReference type="GO" id="GO:0006310">
    <property type="term" value="P:DNA recombination"/>
    <property type="evidence" value="ECO:0007669"/>
    <property type="project" value="UniProtKB-KW"/>
</dbReference>
<evidence type="ECO:0000313" key="8">
    <source>
        <dbReference type="EMBL" id="AWA30932.1"/>
    </source>
</evidence>
<reference evidence="8 9" key="1">
    <citation type="submission" date="2018-04" db="EMBL/GenBank/DDBJ databases">
        <title>Genome sequencing of Flavobacterium sp. HYN0048.</title>
        <authorList>
            <person name="Yi H."/>
            <person name="Baek C."/>
        </authorList>
    </citation>
    <scope>NUCLEOTIDE SEQUENCE [LARGE SCALE GENOMIC DNA]</scope>
    <source>
        <strain evidence="8 9">HYN0048</strain>
    </source>
</reference>
<evidence type="ECO:0000256" key="2">
    <source>
        <dbReference type="ARBA" id="ARBA00022908"/>
    </source>
</evidence>
<feature type="domain" description="Core-binding (CB)" evidence="7">
    <location>
        <begin position="72"/>
        <end position="152"/>
    </location>
</feature>
<dbReference type="EMBL" id="CP028811">
    <property type="protein sequence ID" value="AWA30932.1"/>
    <property type="molecule type" value="Genomic_DNA"/>
</dbReference>
<dbReference type="Pfam" id="PF00589">
    <property type="entry name" value="Phage_integrase"/>
    <property type="match status" value="1"/>
</dbReference>
<dbReference type="InterPro" id="IPR010998">
    <property type="entry name" value="Integrase_recombinase_N"/>
</dbReference>
<dbReference type="RefSeq" id="WP_108372406.1">
    <property type="nucleotide sequence ID" value="NZ_CP028811.1"/>
</dbReference>
<dbReference type="PROSITE" id="PS51900">
    <property type="entry name" value="CB"/>
    <property type="match status" value="1"/>
</dbReference>
<name>A0A2S0RJN7_9FLAO</name>
<proteinExistence type="inferred from homology"/>
<dbReference type="InterPro" id="IPR011010">
    <property type="entry name" value="DNA_brk_join_enz"/>
</dbReference>
<dbReference type="AlphaFoldDB" id="A0A2S0RJN7"/>
<dbReference type="SUPFAM" id="SSF56349">
    <property type="entry name" value="DNA breaking-rejoining enzymes"/>
    <property type="match status" value="1"/>
</dbReference>
<dbReference type="GO" id="GO:0015074">
    <property type="term" value="P:DNA integration"/>
    <property type="evidence" value="ECO:0007669"/>
    <property type="project" value="UniProtKB-KW"/>
</dbReference>
<feature type="domain" description="Tyr recombinase" evidence="6">
    <location>
        <begin position="172"/>
        <end position="344"/>
    </location>
</feature>
<dbReference type="InterPro" id="IPR004107">
    <property type="entry name" value="Integrase_SAM-like_N"/>
</dbReference>
<keyword evidence="3 5" id="KW-0238">DNA-binding</keyword>
<keyword evidence="9" id="KW-1185">Reference proteome</keyword>
<dbReference type="PANTHER" id="PTHR30349:SF64">
    <property type="entry name" value="PROPHAGE INTEGRASE INTD-RELATED"/>
    <property type="match status" value="1"/>
</dbReference>